<dbReference type="Pfam" id="PF00431">
    <property type="entry name" value="CUB"/>
    <property type="match status" value="1"/>
</dbReference>
<dbReference type="InterPro" id="IPR036772">
    <property type="entry name" value="SRCR-like_dom_sf"/>
</dbReference>
<comment type="caution">
    <text evidence="3">Lacks conserved residue(s) required for the propagation of feature annotation.</text>
</comment>
<evidence type="ECO:0000259" key="6">
    <source>
        <dbReference type="PROSITE" id="PS50853"/>
    </source>
</evidence>
<dbReference type="Gene3D" id="3.10.250.10">
    <property type="entry name" value="SRCR-like domain"/>
    <property type="match status" value="1"/>
</dbReference>
<reference evidence="7" key="1">
    <citation type="submission" date="2023-01" db="EMBL/GenBank/DDBJ databases">
        <title>Genome assembly of the deep-sea coral Lophelia pertusa.</title>
        <authorList>
            <person name="Herrera S."/>
            <person name="Cordes E."/>
        </authorList>
    </citation>
    <scope>NUCLEOTIDE SEQUENCE</scope>
    <source>
        <strain evidence="7">USNM1676648</strain>
        <tissue evidence="7">Polyp</tissue>
    </source>
</reference>
<dbReference type="SUPFAM" id="SSF56487">
    <property type="entry name" value="SRCR-like"/>
    <property type="match status" value="1"/>
</dbReference>
<dbReference type="PANTHER" id="PTHR24251">
    <property type="entry name" value="OVOCHYMASE-RELATED"/>
    <property type="match status" value="1"/>
</dbReference>
<dbReference type="GO" id="GO:0016020">
    <property type="term" value="C:membrane"/>
    <property type="evidence" value="ECO:0007669"/>
    <property type="project" value="InterPro"/>
</dbReference>
<dbReference type="Proteomes" id="UP001163046">
    <property type="component" value="Unassembled WGS sequence"/>
</dbReference>
<proteinExistence type="predicted"/>
<evidence type="ECO:0000256" key="2">
    <source>
        <dbReference type="ARBA" id="ARBA00023157"/>
    </source>
</evidence>
<dbReference type="PROSITE" id="PS50287">
    <property type="entry name" value="SRCR_2"/>
    <property type="match status" value="1"/>
</dbReference>
<evidence type="ECO:0000259" key="5">
    <source>
        <dbReference type="PROSITE" id="PS50287"/>
    </source>
</evidence>
<feature type="domain" description="CUB" evidence="4">
    <location>
        <begin position="362"/>
        <end position="480"/>
    </location>
</feature>
<feature type="disulfide bond" evidence="3">
    <location>
        <begin position="5"/>
        <end position="15"/>
    </location>
</feature>
<evidence type="ECO:0000313" key="7">
    <source>
        <dbReference type="EMBL" id="KAJ7374271.1"/>
    </source>
</evidence>
<sequence>MDFSCDGHESALLDCRHEDYYDHHCHEGNTVGVVCGDIEMADCDGGGTRTDISGPLYFRRGSKPQEMECKWTIGDEDNPIGDNLIISMNYNGDDCGPHVNIWDSSSGEHFYSDDLCEYRKFALIERSSTQVDITVETHRHDEDIPLNGYYAIVNGNIESAPLVGGWDVSAINVTKECFHIQWSKLTLSEIDQPIRVYVLVVTFTKHHQLQVIGRIVPSNTSSTWICGLSPYRKCQVKVVAVDESAQLHKSSETFVTTEQDVPSRAPYFERHEIDEAGCLQVKWEPISEDDRNGEILWYTITYVAACFDGQAIGHEGNVTVDGASDNATVCDLRPGLKYRIGLSGTTSEGTGPIDHRDVYASCGGERTLTEINGTIQSPNKPCSYGGKQNCLWSITPDTISPTKWIWVWFIDFRLRYDHDSSNCRRNDWVGISTVDSGSETLLCRYLEQVTVLIQSSHVNIGFNAWAHGEGDGFSASYQAVQNDITSMYDDDKTCLAG</sequence>
<keyword evidence="8" id="KW-1185">Reference proteome</keyword>
<dbReference type="Gene3D" id="2.60.120.290">
    <property type="entry name" value="Spermadhesin, CUB domain"/>
    <property type="match status" value="1"/>
</dbReference>
<dbReference type="SUPFAM" id="SSF49265">
    <property type="entry name" value="Fibronectin type III"/>
    <property type="match status" value="1"/>
</dbReference>
<dbReference type="CDD" id="cd00041">
    <property type="entry name" value="CUB"/>
    <property type="match status" value="1"/>
</dbReference>
<gene>
    <name evidence="7" type="ORF">OS493_007353</name>
</gene>
<evidence type="ECO:0000256" key="3">
    <source>
        <dbReference type="PROSITE-ProRule" id="PRU00196"/>
    </source>
</evidence>
<keyword evidence="2 3" id="KW-1015">Disulfide bond</keyword>
<keyword evidence="1" id="KW-0677">Repeat</keyword>
<dbReference type="EMBL" id="MU826828">
    <property type="protein sequence ID" value="KAJ7374271.1"/>
    <property type="molecule type" value="Genomic_DNA"/>
</dbReference>
<dbReference type="Gene3D" id="2.60.40.10">
    <property type="entry name" value="Immunoglobulins"/>
    <property type="match status" value="2"/>
</dbReference>
<protein>
    <submittedName>
        <fullName evidence="7">Uncharacterized protein</fullName>
    </submittedName>
</protein>
<dbReference type="InterPro" id="IPR000859">
    <property type="entry name" value="CUB_dom"/>
</dbReference>
<dbReference type="InterPro" id="IPR003961">
    <property type="entry name" value="FN3_dom"/>
</dbReference>
<dbReference type="InterPro" id="IPR035914">
    <property type="entry name" value="Sperma_CUB_dom_sf"/>
</dbReference>
<dbReference type="InterPro" id="IPR036116">
    <property type="entry name" value="FN3_sf"/>
</dbReference>
<dbReference type="OrthoDB" id="9934532at2759"/>
<comment type="caution">
    <text evidence="7">The sequence shown here is derived from an EMBL/GenBank/DDBJ whole genome shotgun (WGS) entry which is preliminary data.</text>
</comment>
<feature type="domain" description="SRCR" evidence="5">
    <location>
        <begin position="1"/>
        <end position="36"/>
    </location>
</feature>
<evidence type="ECO:0000256" key="1">
    <source>
        <dbReference type="ARBA" id="ARBA00022737"/>
    </source>
</evidence>
<accession>A0A9W9Z3E4</accession>
<name>A0A9W9Z3E4_9CNID</name>
<dbReference type="Pfam" id="PF00041">
    <property type="entry name" value="fn3"/>
    <property type="match status" value="1"/>
</dbReference>
<dbReference type="InterPro" id="IPR001190">
    <property type="entry name" value="SRCR"/>
</dbReference>
<evidence type="ECO:0000313" key="8">
    <source>
        <dbReference type="Proteomes" id="UP001163046"/>
    </source>
</evidence>
<evidence type="ECO:0000259" key="4">
    <source>
        <dbReference type="PROSITE" id="PS01180"/>
    </source>
</evidence>
<feature type="domain" description="Fibronectin type-III" evidence="6">
    <location>
        <begin position="262"/>
        <end position="365"/>
    </location>
</feature>
<dbReference type="SUPFAM" id="SSF49854">
    <property type="entry name" value="Spermadhesin, CUB domain"/>
    <property type="match status" value="1"/>
</dbReference>
<dbReference type="PROSITE" id="PS01180">
    <property type="entry name" value="CUB"/>
    <property type="match status" value="1"/>
</dbReference>
<dbReference type="PROSITE" id="PS50853">
    <property type="entry name" value="FN3"/>
    <property type="match status" value="2"/>
</dbReference>
<dbReference type="AlphaFoldDB" id="A0A9W9Z3E4"/>
<organism evidence="7 8">
    <name type="scientific">Desmophyllum pertusum</name>
    <dbReference type="NCBI Taxonomy" id="174260"/>
    <lineage>
        <taxon>Eukaryota</taxon>
        <taxon>Metazoa</taxon>
        <taxon>Cnidaria</taxon>
        <taxon>Anthozoa</taxon>
        <taxon>Hexacorallia</taxon>
        <taxon>Scleractinia</taxon>
        <taxon>Caryophylliina</taxon>
        <taxon>Caryophylliidae</taxon>
        <taxon>Desmophyllum</taxon>
    </lineage>
</organism>
<dbReference type="CDD" id="cd00063">
    <property type="entry name" value="FN3"/>
    <property type="match status" value="2"/>
</dbReference>
<feature type="domain" description="Fibronectin type-III" evidence="6">
    <location>
        <begin position="164"/>
        <end position="260"/>
    </location>
</feature>
<dbReference type="InterPro" id="IPR013783">
    <property type="entry name" value="Ig-like_fold"/>
</dbReference>
<dbReference type="SMART" id="SM00042">
    <property type="entry name" value="CUB"/>
    <property type="match status" value="1"/>
</dbReference>